<dbReference type="AlphaFoldDB" id="A0A1N7IJ74"/>
<keyword evidence="3" id="KW-1185">Reference proteome</keyword>
<evidence type="ECO:0000313" key="3">
    <source>
        <dbReference type="Proteomes" id="UP000187608"/>
    </source>
</evidence>
<evidence type="ECO:0008006" key="4">
    <source>
        <dbReference type="Google" id="ProtNLM"/>
    </source>
</evidence>
<sequence length="241" mass="27418">MRTIKYPAVLLIFVFLSGCMFPQSERAANNLPNDAQLAQVQSAVNQYKSQQNGLLPIRTKPNETPVFQKYQIDFTRLKETGLLATIPGTAFENGGYYQYIIIRPETEAEVKVIDLRVTDKVRELETTLHFYEQENEFTPYKEQIVPGVYSLDHEKLGLDEPPTLESPYTGNLLPLYANGSGDVVIDYRKDLNHFLKETDHSYQPGDDIRYLLTDQSPIAPAYSPPYTIKDGDPVFMQKASE</sequence>
<gene>
    <name evidence="2" type="ORF">SAMN05421687_101229</name>
</gene>
<dbReference type="PROSITE" id="PS51257">
    <property type="entry name" value="PROKAR_LIPOPROTEIN"/>
    <property type="match status" value="1"/>
</dbReference>
<dbReference type="EMBL" id="FTOC01000001">
    <property type="protein sequence ID" value="SIS37117.1"/>
    <property type="molecule type" value="Genomic_DNA"/>
</dbReference>
<feature type="signal peptide" evidence="1">
    <location>
        <begin position="1"/>
        <end position="27"/>
    </location>
</feature>
<dbReference type="OrthoDB" id="2449131at2"/>
<name>A0A1N7IJ74_9BACI</name>
<evidence type="ECO:0000256" key="1">
    <source>
        <dbReference type="SAM" id="SignalP"/>
    </source>
</evidence>
<dbReference type="RefSeq" id="WP_076556498.1">
    <property type="nucleotide sequence ID" value="NZ_FTOC01000001.1"/>
</dbReference>
<evidence type="ECO:0000313" key="2">
    <source>
        <dbReference type="EMBL" id="SIS37117.1"/>
    </source>
</evidence>
<dbReference type="STRING" id="570947.SAMN05421687_101229"/>
<protein>
    <recommendedName>
        <fullName evidence="4">Lipoprotein</fullName>
    </recommendedName>
</protein>
<accession>A0A1N7IJ74</accession>
<organism evidence="2 3">
    <name type="scientific">Salimicrobium flavidum</name>
    <dbReference type="NCBI Taxonomy" id="570947"/>
    <lineage>
        <taxon>Bacteria</taxon>
        <taxon>Bacillati</taxon>
        <taxon>Bacillota</taxon>
        <taxon>Bacilli</taxon>
        <taxon>Bacillales</taxon>
        <taxon>Bacillaceae</taxon>
        <taxon>Salimicrobium</taxon>
    </lineage>
</organism>
<dbReference type="Proteomes" id="UP000187608">
    <property type="component" value="Unassembled WGS sequence"/>
</dbReference>
<keyword evidence="1" id="KW-0732">Signal</keyword>
<proteinExistence type="predicted"/>
<feature type="chain" id="PRO_5012930080" description="Lipoprotein" evidence="1">
    <location>
        <begin position="28"/>
        <end position="241"/>
    </location>
</feature>
<reference evidence="3" key="1">
    <citation type="submission" date="2017-01" db="EMBL/GenBank/DDBJ databases">
        <authorList>
            <person name="Varghese N."/>
            <person name="Submissions S."/>
        </authorList>
    </citation>
    <scope>NUCLEOTIDE SEQUENCE [LARGE SCALE GENOMIC DNA]</scope>
    <source>
        <strain evidence="3">DSM 23127</strain>
    </source>
</reference>